<dbReference type="EMBL" id="JPVP01000055">
    <property type="protein sequence ID" value="KGR85004.1"/>
    <property type="molecule type" value="Genomic_DNA"/>
</dbReference>
<evidence type="ECO:0000313" key="3">
    <source>
        <dbReference type="Proteomes" id="UP000030437"/>
    </source>
</evidence>
<name>A0A0A3IJS8_9BACI</name>
<evidence type="ECO:0000259" key="1">
    <source>
        <dbReference type="Pfam" id="PF13472"/>
    </source>
</evidence>
<reference evidence="2 3" key="1">
    <citation type="submission" date="2014-02" db="EMBL/GenBank/DDBJ databases">
        <title>Draft genome sequence of Lysinibacillus odysseyi NBRC 100172.</title>
        <authorList>
            <person name="Zhang F."/>
            <person name="Wang G."/>
            <person name="Zhang L."/>
        </authorList>
    </citation>
    <scope>NUCLEOTIDE SEQUENCE [LARGE SCALE GENOMIC DNA]</scope>
    <source>
        <strain evidence="2 3">NBRC 100172</strain>
    </source>
</reference>
<accession>A0A0A3IJS8</accession>
<dbReference type="OrthoDB" id="388542at2"/>
<dbReference type="Gene3D" id="3.40.50.1110">
    <property type="entry name" value="SGNH hydrolase"/>
    <property type="match status" value="1"/>
</dbReference>
<dbReference type="InterPro" id="IPR013830">
    <property type="entry name" value="SGNH_hydro"/>
</dbReference>
<proteinExistence type="predicted"/>
<sequence>MRESIVCYGDSNTWGYNAEDESRFPEHIRWPGVLSSLVGEHYKVIEEGLSGRTSVMDDPLFEGLNGLMYITPCLKSHSPIKLVIIMLGTNDTKERFGLTSYNIAQGIMRVVEKAKHSLSGVNAESPNILVICPPRIGEKYRQSIVGDAMGDQCAEKSAQLGQYLKTMTEQAMVPYLDASSIPMNEVDYMHLTKEGHKQLAQLVFDKISELLKK</sequence>
<dbReference type="RefSeq" id="WP_036154539.1">
    <property type="nucleotide sequence ID" value="NZ_AVCX01000006.1"/>
</dbReference>
<feature type="domain" description="SGNH hydrolase-type esterase" evidence="1">
    <location>
        <begin position="7"/>
        <end position="197"/>
    </location>
</feature>
<dbReference type="STRING" id="1220589.CD32_11155"/>
<dbReference type="AlphaFoldDB" id="A0A0A3IJS8"/>
<comment type="caution">
    <text evidence="2">The sequence shown here is derived from an EMBL/GenBank/DDBJ whole genome shotgun (WGS) entry which is preliminary data.</text>
</comment>
<dbReference type="Proteomes" id="UP000030437">
    <property type="component" value="Unassembled WGS sequence"/>
</dbReference>
<protein>
    <recommendedName>
        <fullName evidence="1">SGNH hydrolase-type esterase domain-containing protein</fullName>
    </recommendedName>
</protein>
<dbReference type="InterPro" id="IPR036514">
    <property type="entry name" value="SGNH_hydro_sf"/>
</dbReference>
<dbReference type="SUPFAM" id="SSF52266">
    <property type="entry name" value="SGNH hydrolase"/>
    <property type="match status" value="1"/>
</dbReference>
<gene>
    <name evidence="2" type="ORF">CD32_11155</name>
</gene>
<dbReference type="Pfam" id="PF13472">
    <property type="entry name" value="Lipase_GDSL_2"/>
    <property type="match status" value="1"/>
</dbReference>
<dbReference type="eggNOG" id="COG2755">
    <property type="taxonomic scope" value="Bacteria"/>
</dbReference>
<organism evidence="2 3">
    <name type="scientific">Lysinibacillus odysseyi 34hs-1 = NBRC 100172</name>
    <dbReference type="NCBI Taxonomy" id="1220589"/>
    <lineage>
        <taxon>Bacteria</taxon>
        <taxon>Bacillati</taxon>
        <taxon>Bacillota</taxon>
        <taxon>Bacilli</taxon>
        <taxon>Bacillales</taxon>
        <taxon>Bacillaceae</taxon>
        <taxon>Lysinibacillus</taxon>
    </lineage>
</organism>
<evidence type="ECO:0000313" key="2">
    <source>
        <dbReference type="EMBL" id="KGR85004.1"/>
    </source>
</evidence>
<keyword evidence="3" id="KW-1185">Reference proteome</keyword>